<dbReference type="AlphaFoldDB" id="A0A2V4VT82"/>
<evidence type="ECO:0000313" key="2">
    <source>
        <dbReference type="Proteomes" id="UP000247790"/>
    </source>
</evidence>
<dbReference type="InterPro" id="IPR029058">
    <property type="entry name" value="AB_hydrolase_fold"/>
</dbReference>
<organism evidence="1 2">
    <name type="scientific">Paenibacillus barcinonensis</name>
    <dbReference type="NCBI Taxonomy" id="198119"/>
    <lineage>
        <taxon>Bacteria</taxon>
        <taxon>Bacillati</taxon>
        <taxon>Bacillota</taxon>
        <taxon>Bacilli</taxon>
        <taxon>Bacillales</taxon>
        <taxon>Paenibacillaceae</taxon>
        <taxon>Paenibacillus</taxon>
    </lineage>
</organism>
<gene>
    <name evidence="1" type="ORF">DFQ00_1438</name>
</gene>
<reference evidence="1 2" key="1">
    <citation type="submission" date="2018-06" db="EMBL/GenBank/DDBJ databases">
        <title>Genomic Encyclopedia of Type Strains, Phase III (KMG-III): the genomes of soil and plant-associated and newly described type strains.</title>
        <authorList>
            <person name="Whitman W."/>
        </authorList>
    </citation>
    <scope>NUCLEOTIDE SEQUENCE [LARGE SCALE GENOMIC DNA]</scope>
    <source>
        <strain evidence="1 2">CECT 7022</strain>
    </source>
</reference>
<dbReference type="SUPFAM" id="SSF53474">
    <property type="entry name" value="alpha/beta-Hydrolases"/>
    <property type="match status" value="1"/>
</dbReference>
<dbReference type="Gene3D" id="3.40.50.1820">
    <property type="entry name" value="alpha/beta hydrolase"/>
    <property type="match status" value="1"/>
</dbReference>
<evidence type="ECO:0000313" key="1">
    <source>
        <dbReference type="EMBL" id="PYE42115.1"/>
    </source>
</evidence>
<protein>
    <submittedName>
        <fullName evidence="1">Uncharacterized protein</fullName>
    </submittedName>
</protein>
<dbReference type="EMBL" id="QJSW01000043">
    <property type="protein sequence ID" value="PYE42115.1"/>
    <property type="molecule type" value="Genomic_DNA"/>
</dbReference>
<feature type="non-terminal residue" evidence="1">
    <location>
        <position position="88"/>
    </location>
</feature>
<dbReference type="Proteomes" id="UP000247790">
    <property type="component" value="Unassembled WGS sequence"/>
</dbReference>
<name>A0A2V4VT82_PAEBA</name>
<comment type="caution">
    <text evidence="1">The sequence shown here is derived from an EMBL/GenBank/DDBJ whole genome shotgun (WGS) entry which is preliminary data.</text>
</comment>
<proteinExistence type="predicted"/>
<accession>A0A2V4VT82</accession>
<sequence length="88" mass="9873">MDNDNSRNEAISDLVYKKMSQEAYKNYDNGKKLGVLPGWEVLDQKHNSSGMDAVTFYNPDTKQAVIAFRGTEGSANWDRKAPDLTTDV</sequence>